<reference evidence="3" key="2">
    <citation type="submission" date="2020-10" db="EMBL/GenBank/DDBJ databases">
        <authorList>
            <person name="Peck L.D."/>
            <person name="Nowell R.W."/>
            <person name="Flood J."/>
            <person name="Ryan M.J."/>
            <person name="Barraclough T.G."/>
        </authorList>
    </citation>
    <scope>NUCLEOTIDE SEQUENCE</scope>
    <source>
        <strain evidence="3">IMI 127659i</strain>
    </source>
</reference>
<feature type="transmembrane region" description="Helical" evidence="2">
    <location>
        <begin position="89"/>
        <end position="107"/>
    </location>
</feature>
<feature type="transmembrane region" description="Helical" evidence="2">
    <location>
        <begin position="548"/>
        <end position="568"/>
    </location>
</feature>
<comment type="caution">
    <text evidence="3">The sequence shown here is derived from an EMBL/GenBank/DDBJ whole genome shotgun (WGS) entry which is preliminary data.</text>
</comment>
<dbReference type="InterPro" id="IPR021840">
    <property type="entry name" value="DUF3433"/>
</dbReference>
<organism evidence="3 4">
    <name type="scientific">Fusarium xylarioides</name>
    <dbReference type="NCBI Taxonomy" id="221167"/>
    <lineage>
        <taxon>Eukaryota</taxon>
        <taxon>Fungi</taxon>
        <taxon>Dikarya</taxon>
        <taxon>Ascomycota</taxon>
        <taxon>Pezizomycotina</taxon>
        <taxon>Sordariomycetes</taxon>
        <taxon>Hypocreomycetidae</taxon>
        <taxon>Hypocreales</taxon>
        <taxon>Nectriaceae</taxon>
        <taxon>Fusarium</taxon>
        <taxon>Fusarium fujikuroi species complex</taxon>
    </lineage>
</organism>
<dbReference type="EMBL" id="JADFTT010000069">
    <property type="protein sequence ID" value="KAG5769795.1"/>
    <property type="molecule type" value="Genomic_DNA"/>
</dbReference>
<keyword evidence="2" id="KW-1133">Transmembrane helix</keyword>
<evidence type="ECO:0000313" key="3">
    <source>
        <dbReference type="EMBL" id="KAG5769795.1"/>
    </source>
</evidence>
<accession>A0A9P7I4Z6</accession>
<feature type="transmembrane region" description="Helical" evidence="2">
    <location>
        <begin position="663"/>
        <end position="683"/>
    </location>
</feature>
<evidence type="ECO:0000256" key="1">
    <source>
        <dbReference type="SAM" id="MobiDB-lite"/>
    </source>
</evidence>
<feature type="transmembrane region" description="Helical" evidence="2">
    <location>
        <begin position="775"/>
        <end position="796"/>
    </location>
</feature>
<evidence type="ECO:0000313" key="4">
    <source>
        <dbReference type="Proteomes" id="UP000750502"/>
    </source>
</evidence>
<sequence length="1294" mass="142217">MTFSMRDLTPESTCLHLEQDPSESEPSEVSTPSIDLQKTAQLPFWLSKYALLLFAAVFSALAASLIAIKCVSDAQDGFPLALSSSEYSWTYGPTAVLVVVLSFWRRVDYYYKAAEPWRELQSGLTPGSRSLLLDYVSPFQLQSIYQACKFRHYRIVSTIGSFFLLKAVILVSTSLFLVHASSHSVTSRITYKDTFDAAKVWSSPPFNAGKYPSLDGFHLYGGSDSFIWNYLARTNNAVANESGWDVRDGRVTQRFAPAVSTLNMTSLKASVDTFLPIVDCEEANLFVDLPADVDDMQYYWNSTTCSTRRNTAYQCADDFAIEDSSTLCSNPQLVYTVHRVNCSADAEWDGEVEFRWPDDMENYDIRYAISSAQYTIDMDYARQNTSKAIKFVDGAAVICKFGYSIIPATATYEILTHDVSSTFAEVDGERRSLHNLTNSSLAEMILSLLDNSFGALVINTDVTPFTSSVIFNGWHTADSLFQLMAQDLPTQFEPEVFLKPSALLNTTVRVFSGLLNEFARASLLVSKASDGTAEGRVSETRLRTRNEAVWIMVSGFAGLAIICLVLLFTPVNSAWAPAMCGSIAGHAIVLANSRSLQESLQGLGHYSDKELTEELEATLSTASLDSDRVLSINLIHSSQPSINVSRHERSTERKPWAPISGRLYFVMATIISPALAIIVLELLHRLSDKRDGLVEIPEAGSNAMLYVVRLSSTAAAFAIATLANSFDFTIATFAPFSNLRLGSAKAERSILLHLLSVSPFLTAIKSIQRRQFGPAASNISSLLSSFLTIIVSGLWIRTGPIIIERPSSAMARNWCTSWPAQALDDGGAGIQLNLIRHGGTSTPVGIWQDLVLPNIHLIPSGSVAQNASTRTSEYTYTVGALRPWLECSVIPKANHIRTVQKSEKHIVPEYYIQTISASYVPGASCRGLFGGMGGTSFGFQDTASKGQLNFTRVVGRYFDLGANKLNSSTSCPSIGILFGTLGSIDTSQWNNMTALVCSQGIEQIPVRVTYKGNHALVQISQKHPPEVKRDKAWRWLNETSKSEALGYSLEVYFRDYLAWFQAPTGWSIDSFFDQLLYRPDGTKFEDLHGPENTEALVKAIERDYSEYMRYAINLNFRAYTNTTHAELVSSEGDPSATNPFSAHTTIVGTEFGQVARLAIGSTSKLILQILLASIAALNLMGYLLVKISGTLPRNPCSIASTMAFLAGSQLCDQDSGIIPQGAENMADGQLKKAFDGWVFSLGWWQKGEAPVESEERSVDARTSGDTDPPNETREGQRTLGRFGIDVGRANVSKF</sequence>
<dbReference type="PANTHER" id="PTHR37544:SF1">
    <property type="entry name" value="PHOSPHORIBOSYLAMINOIMIDAZOLE-SUCCINOCARBOXAMIDE SYNTHASE"/>
    <property type="match status" value="1"/>
</dbReference>
<protein>
    <submittedName>
        <fullName evidence="3">Uncharacterized protein</fullName>
    </submittedName>
</protein>
<dbReference type="Proteomes" id="UP000750502">
    <property type="component" value="Unassembled WGS sequence"/>
</dbReference>
<keyword evidence="2" id="KW-0812">Transmembrane</keyword>
<dbReference type="OrthoDB" id="5332281at2759"/>
<name>A0A9P7I4Z6_9HYPO</name>
<feature type="transmembrane region" description="Helical" evidence="2">
    <location>
        <begin position="159"/>
        <end position="178"/>
    </location>
</feature>
<feature type="region of interest" description="Disordered" evidence="1">
    <location>
        <begin position="1250"/>
        <end position="1294"/>
    </location>
</feature>
<feature type="compositionally biased region" description="Basic and acidic residues" evidence="1">
    <location>
        <begin position="1253"/>
        <end position="1276"/>
    </location>
</feature>
<evidence type="ECO:0000256" key="2">
    <source>
        <dbReference type="SAM" id="Phobius"/>
    </source>
</evidence>
<dbReference type="Pfam" id="PF11915">
    <property type="entry name" value="DUF3433"/>
    <property type="match status" value="2"/>
</dbReference>
<dbReference type="PANTHER" id="PTHR37544">
    <property type="entry name" value="SPRAY-RELATED"/>
    <property type="match status" value="1"/>
</dbReference>
<keyword evidence="2" id="KW-0472">Membrane</keyword>
<feature type="transmembrane region" description="Helical" evidence="2">
    <location>
        <begin position="49"/>
        <end position="68"/>
    </location>
</feature>
<proteinExistence type="predicted"/>
<keyword evidence="4" id="KW-1185">Reference proteome</keyword>
<reference evidence="3" key="1">
    <citation type="journal article" date="2020" name="bioRxiv">
        <title>Historical genomics reveals the evolutionary mechanisms behind multiple outbreaks of the host-specific coffee wilt pathogen Fusarium xylarioides.</title>
        <authorList>
            <person name="Peck D."/>
            <person name="Nowell R.W."/>
            <person name="Flood J."/>
            <person name="Ryan M.J."/>
            <person name="Barraclough T.G."/>
        </authorList>
    </citation>
    <scope>NUCLEOTIDE SEQUENCE</scope>
    <source>
        <strain evidence="3">IMI 127659i</strain>
    </source>
</reference>
<gene>
    <name evidence="3" type="ORF">H9Q72_003077</name>
</gene>